<dbReference type="PANTHER" id="PTHR32305:SF15">
    <property type="entry name" value="PROTEIN RHSA-RELATED"/>
    <property type="match status" value="1"/>
</dbReference>
<name>A0A3B1A0U3_9ZZZZ</name>
<dbReference type="EMBL" id="UOFR01000021">
    <property type="protein sequence ID" value="VAW93723.1"/>
    <property type="molecule type" value="Genomic_DNA"/>
</dbReference>
<organism evidence="1">
    <name type="scientific">hydrothermal vent metagenome</name>
    <dbReference type="NCBI Taxonomy" id="652676"/>
    <lineage>
        <taxon>unclassified sequences</taxon>
        <taxon>metagenomes</taxon>
        <taxon>ecological metagenomes</taxon>
    </lineage>
</organism>
<dbReference type="InterPro" id="IPR050708">
    <property type="entry name" value="T6SS_VgrG/RHS"/>
</dbReference>
<evidence type="ECO:0000313" key="1">
    <source>
        <dbReference type="EMBL" id="VAW93723.1"/>
    </source>
</evidence>
<sequence>MISDQNQTAVWQWESDPFGGTTANDDVDGDGVAFVYNKRFAGQYYDSETGLHYNYFRYYDPSTGRYITSDPIGLRGGLNTYGYVGGNPANWSDPLGLVVWKGQFYSVGASVGLGAYTHWIFTLTSECIDGQKYKIKVSADVFGAEYSLPFGTTGGDISIDDGLGVIDPSGFEGTILIGGSSVAWGIGYSWTFISFNDGLITYNGHGVIGGVDVALFSEAFGESEVSILDKSKCSSCDKGE</sequence>
<dbReference type="PRINTS" id="PR00394">
    <property type="entry name" value="RHSPROTEIN"/>
</dbReference>
<dbReference type="AlphaFoldDB" id="A0A3B1A0U3"/>
<reference evidence="1" key="1">
    <citation type="submission" date="2018-06" db="EMBL/GenBank/DDBJ databases">
        <authorList>
            <person name="Zhirakovskaya E."/>
        </authorList>
    </citation>
    <scope>NUCLEOTIDE SEQUENCE</scope>
</reference>
<gene>
    <name evidence="1" type="ORF">MNBD_GAMMA21-3061</name>
</gene>
<dbReference type="Gene3D" id="2.180.10.10">
    <property type="entry name" value="RHS repeat-associated core"/>
    <property type="match status" value="1"/>
</dbReference>
<accession>A0A3B1A0U3</accession>
<dbReference type="NCBIfam" id="TIGR03696">
    <property type="entry name" value="Rhs_assc_core"/>
    <property type="match status" value="1"/>
</dbReference>
<dbReference type="PANTHER" id="PTHR32305">
    <property type="match status" value="1"/>
</dbReference>
<dbReference type="InterPro" id="IPR022385">
    <property type="entry name" value="Rhs_assc_core"/>
</dbReference>
<protein>
    <recommendedName>
        <fullName evidence="2">Rhs-family protein</fullName>
    </recommendedName>
</protein>
<evidence type="ECO:0008006" key="2">
    <source>
        <dbReference type="Google" id="ProtNLM"/>
    </source>
</evidence>
<proteinExistence type="predicted"/>